<evidence type="ECO:0000256" key="3">
    <source>
        <dbReference type="ARBA" id="ARBA00022679"/>
    </source>
</evidence>
<name>A0ABU5ARZ5_9HYPH</name>
<comment type="pathway">
    <text evidence="2 6">Metabolic intermediate biosynthesis; 5-phospho-alpha-D-ribose 1-diphosphate biosynthesis; 5-phospho-alpha-D-ribose 1-diphosphate from D-ribose 5-phosphate (route II): step 3/3.</text>
</comment>
<protein>
    <recommendedName>
        <fullName evidence="6">Ribose 1,5-bisphosphate phosphokinase PhnN</fullName>
        <ecNumber evidence="6">2.7.4.23</ecNumber>
    </recommendedName>
    <alternativeName>
        <fullName evidence="6">Ribose 1,5-bisphosphokinase</fullName>
    </alternativeName>
</protein>
<keyword evidence="3 6" id="KW-0808">Transferase</keyword>
<dbReference type="InterPro" id="IPR012699">
    <property type="entry name" value="PhnN"/>
</dbReference>
<evidence type="ECO:0000256" key="1">
    <source>
        <dbReference type="ARBA" id="ARBA00000373"/>
    </source>
</evidence>
<proteinExistence type="inferred from homology"/>
<gene>
    <name evidence="6 7" type="primary">phnN</name>
    <name evidence="7" type="ORF">RFM23_20830</name>
</gene>
<comment type="function">
    <text evidence="6">Catalyzes the phosphorylation of ribose 1,5-bisphosphate to 5-phospho-D-ribosyl alpha-1-diphosphate (PRPP).</text>
</comment>
<dbReference type="SUPFAM" id="SSF52540">
    <property type="entry name" value="P-loop containing nucleoside triphosphate hydrolases"/>
    <property type="match status" value="1"/>
</dbReference>
<dbReference type="RefSeq" id="WP_189340530.1">
    <property type="nucleotide sequence ID" value="NZ_JAVIIP010000011.1"/>
</dbReference>
<evidence type="ECO:0000256" key="4">
    <source>
        <dbReference type="ARBA" id="ARBA00022741"/>
    </source>
</evidence>
<evidence type="ECO:0000256" key="2">
    <source>
        <dbReference type="ARBA" id="ARBA00005069"/>
    </source>
</evidence>
<organism evidence="7 8">
    <name type="scientific">Mesorhizobium abyssinicae</name>
    <dbReference type="NCBI Taxonomy" id="1209958"/>
    <lineage>
        <taxon>Bacteria</taxon>
        <taxon>Pseudomonadati</taxon>
        <taxon>Pseudomonadota</taxon>
        <taxon>Alphaproteobacteria</taxon>
        <taxon>Hyphomicrobiales</taxon>
        <taxon>Phyllobacteriaceae</taxon>
        <taxon>Mesorhizobium</taxon>
    </lineage>
</organism>
<keyword evidence="5 6" id="KW-0067">ATP-binding</keyword>
<dbReference type="EC" id="2.7.4.23" evidence="6"/>
<dbReference type="InterPro" id="IPR027417">
    <property type="entry name" value="P-loop_NTPase"/>
</dbReference>
<feature type="binding site" evidence="6">
    <location>
        <begin position="28"/>
        <end position="35"/>
    </location>
    <ligand>
        <name>ATP</name>
        <dbReference type="ChEBI" id="CHEBI:30616"/>
    </ligand>
</feature>
<keyword evidence="4 6" id="KW-0547">Nucleotide-binding</keyword>
<dbReference type="NCBIfam" id="TIGR02322">
    <property type="entry name" value="phosphon_PhnN"/>
    <property type="match status" value="1"/>
</dbReference>
<sequence length="209" mass="22229">MMVSALLERELSAEKFPIRNGVFVAVVGPSGAGKDTVIGYAKGRFADETRLEFVRRVITRPSDAASEDHDTLADAAFAEAEADGAFALCWDAHGLRYGLPADVDWAVANGHVAVANVSRSVIPALRERYANLAVVEITATPEILAERLAARGRESRGEVLARLARSASIALSGPDVTSIDNSGAKDIAGERFAEVLRKAMAFSDLSSMI</sequence>
<dbReference type="EMBL" id="JAVIIP010000011">
    <property type="protein sequence ID" value="MDX8540069.1"/>
    <property type="molecule type" value="Genomic_DNA"/>
</dbReference>
<dbReference type="Proteomes" id="UP001276564">
    <property type="component" value="Unassembled WGS sequence"/>
</dbReference>
<comment type="catalytic activity">
    <reaction evidence="1 6">
        <text>alpha-D-ribose 1,5-bisphosphate + ATP = 5-phospho-alpha-D-ribose 1-diphosphate + ADP</text>
        <dbReference type="Rhea" id="RHEA:20109"/>
        <dbReference type="ChEBI" id="CHEBI:30616"/>
        <dbReference type="ChEBI" id="CHEBI:58017"/>
        <dbReference type="ChEBI" id="CHEBI:68688"/>
        <dbReference type="ChEBI" id="CHEBI:456216"/>
        <dbReference type="EC" id="2.7.4.23"/>
    </reaction>
</comment>
<dbReference type="Gene3D" id="3.40.50.300">
    <property type="entry name" value="P-loop containing nucleotide triphosphate hydrolases"/>
    <property type="match status" value="1"/>
</dbReference>
<keyword evidence="8" id="KW-1185">Reference proteome</keyword>
<comment type="caution">
    <text evidence="7">The sequence shown here is derived from an EMBL/GenBank/DDBJ whole genome shotgun (WGS) entry which is preliminary data.</text>
</comment>
<accession>A0ABU5ARZ5</accession>
<reference evidence="7 8" key="1">
    <citation type="submission" date="2023-08" db="EMBL/GenBank/DDBJ databases">
        <title>Implementing the SeqCode for naming new Mesorhizobium species isolated from Vachellia karroo root nodules.</title>
        <authorList>
            <person name="Van Lill M."/>
        </authorList>
    </citation>
    <scope>NUCLEOTIDE SEQUENCE [LARGE SCALE GENOMIC DNA]</scope>
    <source>
        <strain evidence="7 8">VK4B</strain>
    </source>
</reference>
<comment type="similarity">
    <text evidence="6">Belongs to the ribose 1,5-bisphosphokinase family.</text>
</comment>
<evidence type="ECO:0000256" key="5">
    <source>
        <dbReference type="ARBA" id="ARBA00022840"/>
    </source>
</evidence>
<dbReference type="HAMAP" id="MF_00836">
    <property type="entry name" value="PhnN"/>
    <property type="match status" value="1"/>
</dbReference>
<evidence type="ECO:0000313" key="8">
    <source>
        <dbReference type="Proteomes" id="UP001276564"/>
    </source>
</evidence>
<evidence type="ECO:0000313" key="7">
    <source>
        <dbReference type="EMBL" id="MDX8540069.1"/>
    </source>
</evidence>
<evidence type="ECO:0000256" key="6">
    <source>
        <dbReference type="HAMAP-Rule" id="MF_00836"/>
    </source>
</evidence>